<reference evidence="6 7" key="1">
    <citation type="journal article" date="2019" name="ACS Chem. Biol.">
        <title>Identification and Mobilization of a Cryptic Antibiotic Biosynthesis Gene Locus from a Human-Pathogenic Nocardia Isolate.</title>
        <authorList>
            <person name="Herisse M."/>
            <person name="Ishida K."/>
            <person name="Porter J.L."/>
            <person name="Howden B."/>
            <person name="Hertweck C."/>
            <person name="Stinear T.P."/>
            <person name="Pidot S.J."/>
        </authorList>
    </citation>
    <scope>NUCLEOTIDE SEQUENCE [LARGE SCALE GENOMIC DNA]</scope>
    <source>
        <strain evidence="6 7">AUSMDU00012717</strain>
    </source>
</reference>
<keyword evidence="7" id="KW-1185">Reference proteome</keyword>
<keyword evidence="2 4" id="KW-0238">DNA-binding</keyword>
<evidence type="ECO:0000256" key="4">
    <source>
        <dbReference type="PROSITE-ProRule" id="PRU00335"/>
    </source>
</evidence>
<dbReference type="GO" id="GO:0000976">
    <property type="term" value="F:transcription cis-regulatory region binding"/>
    <property type="evidence" value="ECO:0007669"/>
    <property type="project" value="TreeGrafter"/>
</dbReference>
<dbReference type="InterPro" id="IPR009057">
    <property type="entry name" value="Homeodomain-like_sf"/>
</dbReference>
<dbReference type="SUPFAM" id="SSF48498">
    <property type="entry name" value="Tetracyclin repressor-like, C-terminal domain"/>
    <property type="match status" value="1"/>
</dbReference>
<evidence type="ECO:0000313" key="6">
    <source>
        <dbReference type="EMBL" id="QIS10592.1"/>
    </source>
</evidence>
<dbReference type="Pfam" id="PF02909">
    <property type="entry name" value="TetR_C_1"/>
    <property type="match status" value="1"/>
</dbReference>
<dbReference type="RefSeq" id="WP_167473543.1">
    <property type="nucleotide sequence ID" value="NZ_CP046172.1"/>
</dbReference>
<keyword evidence="3" id="KW-0804">Transcription</keyword>
<dbReference type="SUPFAM" id="SSF46689">
    <property type="entry name" value="Homeodomain-like"/>
    <property type="match status" value="1"/>
</dbReference>
<dbReference type="GO" id="GO:0045892">
    <property type="term" value="P:negative regulation of DNA-templated transcription"/>
    <property type="evidence" value="ECO:0007669"/>
    <property type="project" value="InterPro"/>
</dbReference>
<dbReference type="PROSITE" id="PS50977">
    <property type="entry name" value="HTH_TETR_2"/>
    <property type="match status" value="1"/>
</dbReference>
<dbReference type="InterPro" id="IPR004111">
    <property type="entry name" value="Repressor_TetR_C"/>
</dbReference>
<organism evidence="6 7">
    <name type="scientific">Nocardia arthritidis</name>
    <dbReference type="NCBI Taxonomy" id="228602"/>
    <lineage>
        <taxon>Bacteria</taxon>
        <taxon>Bacillati</taxon>
        <taxon>Actinomycetota</taxon>
        <taxon>Actinomycetes</taxon>
        <taxon>Mycobacteriales</taxon>
        <taxon>Nocardiaceae</taxon>
        <taxon>Nocardia</taxon>
    </lineage>
</organism>
<dbReference type="InterPro" id="IPR001647">
    <property type="entry name" value="HTH_TetR"/>
</dbReference>
<dbReference type="Gene3D" id="1.10.10.60">
    <property type="entry name" value="Homeodomain-like"/>
    <property type="match status" value="1"/>
</dbReference>
<proteinExistence type="predicted"/>
<dbReference type="PRINTS" id="PR00455">
    <property type="entry name" value="HTHTETR"/>
</dbReference>
<evidence type="ECO:0000256" key="2">
    <source>
        <dbReference type="ARBA" id="ARBA00023125"/>
    </source>
</evidence>
<dbReference type="EMBL" id="CP046172">
    <property type="protein sequence ID" value="QIS10592.1"/>
    <property type="molecule type" value="Genomic_DNA"/>
</dbReference>
<keyword evidence="1" id="KW-0805">Transcription regulation</keyword>
<feature type="DNA-binding region" description="H-T-H motif" evidence="4">
    <location>
        <begin position="40"/>
        <end position="59"/>
    </location>
</feature>
<name>A0A6G9YBL4_9NOCA</name>
<evidence type="ECO:0000256" key="1">
    <source>
        <dbReference type="ARBA" id="ARBA00023015"/>
    </source>
</evidence>
<dbReference type="AlphaFoldDB" id="A0A6G9YBL4"/>
<evidence type="ECO:0000313" key="7">
    <source>
        <dbReference type="Proteomes" id="UP000503540"/>
    </source>
</evidence>
<protein>
    <submittedName>
        <fullName evidence="6">TetR family transcriptional regulator</fullName>
    </submittedName>
</protein>
<evidence type="ECO:0000259" key="5">
    <source>
        <dbReference type="PROSITE" id="PS50977"/>
    </source>
</evidence>
<evidence type="ECO:0000256" key="3">
    <source>
        <dbReference type="ARBA" id="ARBA00023163"/>
    </source>
</evidence>
<dbReference type="InterPro" id="IPR036271">
    <property type="entry name" value="Tet_transcr_reg_TetR-rel_C_sf"/>
</dbReference>
<dbReference type="Gene3D" id="1.10.357.10">
    <property type="entry name" value="Tetracycline Repressor, domain 2"/>
    <property type="match status" value="1"/>
</dbReference>
<dbReference type="InterPro" id="IPR050109">
    <property type="entry name" value="HTH-type_TetR-like_transc_reg"/>
</dbReference>
<sequence>MGERTTTGERKRSGKQRLSRTGILDAAQQIIDDLGVPGLTMRSLAARLDADPTAVYRHFRNKDALLAALADAALAEVIDHTAGEGEWRESLRTIADRLRSLVRRRPELVAIITGAPITSATLTATAAILRLLRTAGLSAADAERGFSAVLSYVLGFGMLEANPPCAADTPAEGSADEAAALRIWLPETHSRDAQFVAGFDLILDSLTARIAPHYTA</sequence>
<dbReference type="Pfam" id="PF00440">
    <property type="entry name" value="TetR_N"/>
    <property type="match status" value="1"/>
</dbReference>
<dbReference type="Proteomes" id="UP000503540">
    <property type="component" value="Chromosome"/>
</dbReference>
<feature type="domain" description="HTH tetR-type" evidence="5">
    <location>
        <begin position="17"/>
        <end position="77"/>
    </location>
</feature>
<dbReference type="PANTHER" id="PTHR30055:SF151">
    <property type="entry name" value="TRANSCRIPTIONAL REGULATORY PROTEIN"/>
    <property type="match status" value="1"/>
</dbReference>
<gene>
    <name evidence="6" type="ORF">F5544_13515</name>
</gene>
<dbReference type="PANTHER" id="PTHR30055">
    <property type="entry name" value="HTH-TYPE TRANSCRIPTIONAL REGULATOR RUTR"/>
    <property type="match status" value="1"/>
</dbReference>
<dbReference type="GO" id="GO:0003700">
    <property type="term" value="F:DNA-binding transcription factor activity"/>
    <property type="evidence" value="ECO:0007669"/>
    <property type="project" value="TreeGrafter"/>
</dbReference>
<dbReference type="KEGG" id="nah:F5544_13515"/>
<accession>A0A6G9YBL4</accession>